<dbReference type="PRINTS" id="PR00095">
    <property type="entry name" value="ANTSNTHASEI"/>
</dbReference>
<comment type="subunit">
    <text evidence="2">Heterotetramer consisting of two non-identical subunits: a beta subunit (TrpG) and a large alpha subunit (TrpE).</text>
</comment>
<reference evidence="14 15" key="1">
    <citation type="submission" date="2019-08" db="EMBL/GenBank/DDBJ databases">
        <title>In-depth cultivation of the pig gut microbiome towards novel bacterial diversity and tailored functional studies.</title>
        <authorList>
            <person name="Wylensek D."/>
            <person name="Hitch T.C.A."/>
            <person name="Clavel T."/>
        </authorList>
    </citation>
    <scope>NUCLEOTIDE SEQUENCE [LARGE SCALE GENOMIC DNA]</scope>
    <source>
        <strain evidence="14 15">WCA-MUC-591-APC-3H</strain>
    </source>
</reference>
<dbReference type="GO" id="GO:0046872">
    <property type="term" value="F:metal ion binding"/>
    <property type="evidence" value="ECO:0007669"/>
    <property type="project" value="UniProtKB-KW"/>
</dbReference>
<dbReference type="Pfam" id="PF00425">
    <property type="entry name" value="Chorismate_bind"/>
    <property type="match status" value="1"/>
</dbReference>
<evidence type="ECO:0000259" key="13">
    <source>
        <dbReference type="Pfam" id="PF04715"/>
    </source>
</evidence>
<comment type="cofactor">
    <cofactor evidence="1">
        <name>Mg(2+)</name>
        <dbReference type="ChEBI" id="CHEBI:18420"/>
    </cofactor>
</comment>
<dbReference type="RefSeq" id="WP_154574939.1">
    <property type="nucleotide sequence ID" value="NZ_VUMZ01000010.1"/>
</dbReference>
<dbReference type="GO" id="GO:0046820">
    <property type="term" value="F:4-amino-4-deoxychorismate synthase activity"/>
    <property type="evidence" value="ECO:0007669"/>
    <property type="project" value="UniProtKB-EC"/>
</dbReference>
<protein>
    <recommendedName>
        <fullName evidence="4">Anthranilate synthase component 1</fullName>
        <ecNumber evidence="3">2.6.1.85</ecNumber>
    </recommendedName>
</protein>
<evidence type="ECO:0000256" key="3">
    <source>
        <dbReference type="ARBA" id="ARBA00013139"/>
    </source>
</evidence>
<evidence type="ECO:0000256" key="1">
    <source>
        <dbReference type="ARBA" id="ARBA00001946"/>
    </source>
</evidence>
<dbReference type="InterPro" id="IPR005802">
    <property type="entry name" value="ADC_synth_comp_1"/>
</dbReference>
<keyword evidence="6" id="KW-0479">Metal-binding</keyword>
<keyword evidence="15" id="KW-1185">Reference proteome</keyword>
<evidence type="ECO:0000256" key="7">
    <source>
        <dbReference type="ARBA" id="ARBA00022842"/>
    </source>
</evidence>
<dbReference type="PANTHER" id="PTHR11236:SF48">
    <property type="entry name" value="ISOCHORISMATE SYNTHASE MENF"/>
    <property type="match status" value="1"/>
</dbReference>
<name>A0A6L5Y7R3_9FIRM</name>
<evidence type="ECO:0000313" key="15">
    <source>
        <dbReference type="Proteomes" id="UP000474676"/>
    </source>
</evidence>
<dbReference type="GeneID" id="303115565"/>
<dbReference type="AlphaFoldDB" id="A0A6L5Y7R3"/>
<sequence>MTTHVEKLDFYRPTAEIFERYHQEPFAIFLDSSTSVASRCNSTPVASYCDSSQFADYSQTPSTPVAGRCSSSQFAGSSPAPSTPVADCCSSSSRQYERYSIIALEPYLILTETEGRCTENGAACPESLEQRLSRRLEEHREDNPTHLPLIAGAFGYFSYDFCRKFENIHSRHPRTVQVPDAFFAFYDVLIIEDREERALYLTMREEAEDFGARLTKYRAELRKPCFVPAPPAHKGLAPFSSAFTKASYKEAIRRLIEYIRAGDIYIANMTQQLRLSSSREPYEVYRYLRTHHPTPFGGFLQGVDFQVVCASPERFVRIRGNRVETRPIKGTRKRGSTEQEDSMLREELRHSTKDRSELLMIVDLERNDLNHICEAGSVQVPEHFVIEDYSTVFHLVSTVIGRRRQDIEVPELLHSLFPGGSITGAPKIRAMEIIDELELERRNLYTGTLGYFSLDGNCDFNIMIRTGICRGNQWHLGVGGGITCESDPEAEYEETLQKAKAMREALWSGNDARGQADSDDARELSDGLGDDAHGQAEGLDSARKHADTGGGVDTDDDFVQKETV</sequence>
<dbReference type="EMBL" id="VUMZ01000010">
    <property type="protein sequence ID" value="MST52545.1"/>
    <property type="molecule type" value="Genomic_DNA"/>
</dbReference>
<evidence type="ECO:0000256" key="4">
    <source>
        <dbReference type="ARBA" id="ARBA00020653"/>
    </source>
</evidence>
<dbReference type="NCBIfam" id="TIGR00553">
    <property type="entry name" value="pabB"/>
    <property type="match status" value="1"/>
</dbReference>
<dbReference type="InterPro" id="IPR005801">
    <property type="entry name" value="ADC_synthase"/>
</dbReference>
<dbReference type="GO" id="GO:0000162">
    <property type="term" value="P:L-tryptophan biosynthetic process"/>
    <property type="evidence" value="ECO:0007669"/>
    <property type="project" value="TreeGrafter"/>
</dbReference>
<dbReference type="SUPFAM" id="SSF56322">
    <property type="entry name" value="ADC synthase"/>
    <property type="match status" value="1"/>
</dbReference>
<comment type="caution">
    <text evidence="14">The sequence shown here is derived from an EMBL/GenBank/DDBJ whole genome shotgun (WGS) entry which is preliminary data.</text>
</comment>
<keyword evidence="14" id="KW-0032">Aminotransferase</keyword>
<dbReference type="InterPro" id="IPR019999">
    <property type="entry name" value="Anth_synth_I-like"/>
</dbReference>
<feature type="domain" description="Anthranilate synthase component I N-terminal" evidence="13">
    <location>
        <begin position="92"/>
        <end position="201"/>
    </location>
</feature>
<dbReference type="GO" id="GO:0009396">
    <property type="term" value="P:folic acid-containing compound biosynthetic process"/>
    <property type="evidence" value="ECO:0007669"/>
    <property type="project" value="InterPro"/>
</dbReference>
<gene>
    <name evidence="14" type="primary">pabB</name>
    <name evidence="14" type="ORF">FYJ64_09535</name>
</gene>
<keyword evidence="8" id="KW-0456">Lyase</keyword>
<organism evidence="14 15">
    <name type="scientific">Hornefia butyriciproducens</name>
    <dbReference type="NCBI Taxonomy" id="2652293"/>
    <lineage>
        <taxon>Bacteria</taxon>
        <taxon>Bacillati</taxon>
        <taxon>Bacillota</taxon>
        <taxon>Clostridia</taxon>
        <taxon>Peptostreptococcales</taxon>
        <taxon>Anaerovoracaceae</taxon>
        <taxon>Hornefia</taxon>
    </lineage>
</organism>
<comment type="function">
    <text evidence="9">Part of a heterotetrameric complex that catalyzes the two-step biosynthesis of anthranilate, an intermediate in the biosynthesis of L-tryptophan. In the first step, the glutamine-binding beta subunit (TrpG) of anthranilate synthase (AS) provides the glutamine amidotransferase activity which generates ammonia as a substrate that, along with chorismate, is used in the second step, catalyzed by the large alpha subunit of AS (TrpE) to produce anthranilate. In the absence of TrpG, TrpE can synthesize anthranilate directly from chorismate and high concentrations of ammonia.</text>
</comment>
<dbReference type="GO" id="GO:0004049">
    <property type="term" value="F:anthranilate synthase activity"/>
    <property type="evidence" value="ECO:0007669"/>
    <property type="project" value="UniProtKB-EC"/>
</dbReference>
<dbReference type="PANTHER" id="PTHR11236">
    <property type="entry name" value="AMINOBENZOATE/ANTHRANILATE SYNTHASE"/>
    <property type="match status" value="1"/>
</dbReference>
<evidence type="ECO:0000313" key="14">
    <source>
        <dbReference type="EMBL" id="MST52545.1"/>
    </source>
</evidence>
<feature type="compositionally biased region" description="Basic and acidic residues" evidence="11">
    <location>
        <begin position="514"/>
        <end position="547"/>
    </location>
</feature>
<dbReference type="EC" id="2.6.1.85" evidence="3"/>
<evidence type="ECO:0000256" key="11">
    <source>
        <dbReference type="SAM" id="MobiDB-lite"/>
    </source>
</evidence>
<evidence type="ECO:0000256" key="6">
    <source>
        <dbReference type="ARBA" id="ARBA00022723"/>
    </source>
</evidence>
<dbReference type="Pfam" id="PF04715">
    <property type="entry name" value="Anth_synt_I_N"/>
    <property type="match status" value="1"/>
</dbReference>
<keyword evidence="7" id="KW-0460">Magnesium</keyword>
<evidence type="ECO:0000256" key="9">
    <source>
        <dbReference type="ARBA" id="ARBA00025634"/>
    </source>
</evidence>
<dbReference type="Gene3D" id="3.60.120.10">
    <property type="entry name" value="Anthranilate synthase"/>
    <property type="match status" value="1"/>
</dbReference>
<proteinExistence type="predicted"/>
<dbReference type="InterPro" id="IPR015890">
    <property type="entry name" value="Chorismate_C"/>
</dbReference>
<evidence type="ECO:0000256" key="10">
    <source>
        <dbReference type="ARBA" id="ARBA00047683"/>
    </source>
</evidence>
<accession>A0A6L5Y7R3</accession>
<dbReference type="InterPro" id="IPR006805">
    <property type="entry name" value="Anth_synth_I_N"/>
</dbReference>
<feature type="domain" description="Chorismate-utilising enzyme C-terminal" evidence="12">
    <location>
        <begin position="245"/>
        <end position="498"/>
    </location>
</feature>
<dbReference type="Proteomes" id="UP000474676">
    <property type="component" value="Unassembled WGS sequence"/>
</dbReference>
<comment type="catalytic activity">
    <reaction evidence="10">
        <text>chorismate + L-glutamine = anthranilate + pyruvate + L-glutamate + H(+)</text>
        <dbReference type="Rhea" id="RHEA:21732"/>
        <dbReference type="ChEBI" id="CHEBI:15361"/>
        <dbReference type="ChEBI" id="CHEBI:15378"/>
        <dbReference type="ChEBI" id="CHEBI:16567"/>
        <dbReference type="ChEBI" id="CHEBI:29748"/>
        <dbReference type="ChEBI" id="CHEBI:29985"/>
        <dbReference type="ChEBI" id="CHEBI:58359"/>
        <dbReference type="EC" id="4.1.3.27"/>
    </reaction>
</comment>
<evidence type="ECO:0000256" key="8">
    <source>
        <dbReference type="ARBA" id="ARBA00023239"/>
    </source>
</evidence>
<evidence type="ECO:0000256" key="2">
    <source>
        <dbReference type="ARBA" id="ARBA00011575"/>
    </source>
</evidence>
<evidence type="ECO:0000259" key="12">
    <source>
        <dbReference type="Pfam" id="PF00425"/>
    </source>
</evidence>
<keyword evidence="5 14" id="KW-0808">Transferase</keyword>
<feature type="region of interest" description="Disordered" evidence="11">
    <location>
        <begin position="508"/>
        <end position="564"/>
    </location>
</feature>
<evidence type="ECO:0000256" key="5">
    <source>
        <dbReference type="ARBA" id="ARBA00022679"/>
    </source>
</evidence>